<gene>
    <name evidence="2" type="ORF">G6F50_005233</name>
</gene>
<reference evidence="2 3" key="1">
    <citation type="journal article" date="2020" name="Microb. Genom.">
        <title>Genetic diversity of clinical and environmental Mucorales isolates obtained from an investigation of mucormycosis cases among solid organ transplant recipients.</title>
        <authorList>
            <person name="Nguyen M.H."/>
            <person name="Kaul D."/>
            <person name="Muto C."/>
            <person name="Cheng S.J."/>
            <person name="Richter R.A."/>
            <person name="Bruno V.M."/>
            <person name="Liu G."/>
            <person name="Beyhan S."/>
            <person name="Sundermann A.J."/>
            <person name="Mounaud S."/>
            <person name="Pasculle A.W."/>
            <person name="Nierman W.C."/>
            <person name="Driscoll E."/>
            <person name="Cumbie R."/>
            <person name="Clancy C.J."/>
            <person name="Dupont C.L."/>
        </authorList>
    </citation>
    <scope>NUCLEOTIDE SEQUENCE [LARGE SCALE GENOMIC DNA]</scope>
    <source>
        <strain evidence="2 3">GL24</strain>
    </source>
</reference>
<comment type="caution">
    <text evidence="2">The sequence shown here is derived from an EMBL/GenBank/DDBJ whole genome shotgun (WGS) entry which is preliminary data.</text>
</comment>
<protein>
    <submittedName>
        <fullName evidence="2">Uncharacterized protein</fullName>
    </submittedName>
</protein>
<dbReference type="AlphaFoldDB" id="A0A9P6Z4Q2"/>
<evidence type="ECO:0000313" key="2">
    <source>
        <dbReference type="EMBL" id="KAG1570731.1"/>
    </source>
</evidence>
<proteinExistence type="predicted"/>
<dbReference type="Proteomes" id="UP000740926">
    <property type="component" value="Unassembled WGS sequence"/>
</dbReference>
<feature type="region of interest" description="Disordered" evidence="1">
    <location>
        <begin position="154"/>
        <end position="173"/>
    </location>
</feature>
<name>A0A9P6Z4Q2_9FUNG</name>
<keyword evidence="3" id="KW-1185">Reference proteome</keyword>
<organism evidence="2 3">
    <name type="scientific">Rhizopus delemar</name>
    <dbReference type="NCBI Taxonomy" id="936053"/>
    <lineage>
        <taxon>Eukaryota</taxon>
        <taxon>Fungi</taxon>
        <taxon>Fungi incertae sedis</taxon>
        <taxon>Mucoromycota</taxon>
        <taxon>Mucoromycotina</taxon>
        <taxon>Mucoromycetes</taxon>
        <taxon>Mucorales</taxon>
        <taxon>Mucorineae</taxon>
        <taxon>Rhizopodaceae</taxon>
        <taxon>Rhizopus</taxon>
    </lineage>
</organism>
<dbReference type="EMBL" id="JAANIU010000679">
    <property type="protein sequence ID" value="KAG1570731.1"/>
    <property type="molecule type" value="Genomic_DNA"/>
</dbReference>
<evidence type="ECO:0000313" key="3">
    <source>
        <dbReference type="Proteomes" id="UP000740926"/>
    </source>
</evidence>
<sequence>MNERTEMHLKRIIREDPFASCKDIDMELAKLDVFVSIETLQSHVDQLDFKSYRAVHSPRLTSSGVVVMLWFGDVFWGGDFGPLEMIGTGSVDRIPNYARDGPSIAEYLATIFSLIVGPHARMVIENYEKLKIMSNAAKKDNLVFAKSMSDNSFKDDSPISSQGSTSSDESQDLEDIQREIRIMENIEAVLREFQDHSEKKYFDCI</sequence>
<evidence type="ECO:0000256" key="1">
    <source>
        <dbReference type="SAM" id="MobiDB-lite"/>
    </source>
</evidence>
<accession>A0A9P6Z4Q2</accession>